<dbReference type="OrthoDB" id="6305173at2"/>
<dbReference type="InterPro" id="IPR036844">
    <property type="entry name" value="Hint_dom_sf"/>
</dbReference>
<keyword evidence="2" id="KW-0964">Secreted</keyword>
<dbReference type="InterPro" id="IPR050557">
    <property type="entry name" value="RTX_toxin/Mannuronan_C5-epim"/>
</dbReference>
<keyword evidence="5" id="KW-1185">Reference proteome</keyword>
<gene>
    <name evidence="4" type="ORF">SAMN04487971_11221</name>
</gene>
<dbReference type="Gene3D" id="2.150.10.10">
    <property type="entry name" value="Serralysin-like metalloprotease, C-terminal"/>
    <property type="match status" value="7"/>
</dbReference>
<dbReference type="PRINTS" id="PR00313">
    <property type="entry name" value="CABNDNGRPT"/>
</dbReference>
<dbReference type="Pfam" id="PF00353">
    <property type="entry name" value="HemolysinCabind"/>
    <property type="match status" value="8"/>
</dbReference>
<dbReference type="InterPro" id="IPR001343">
    <property type="entry name" value="Hemolysn_Ca-bd"/>
</dbReference>
<reference evidence="5" key="1">
    <citation type="submission" date="2016-10" db="EMBL/GenBank/DDBJ databases">
        <authorList>
            <person name="Varghese N."/>
            <person name="Submissions S."/>
        </authorList>
    </citation>
    <scope>NUCLEOTIDE SEQUENCE [LARGE SCALE GENOMIC DNA]</scope>
    <source>
        <strain evidence="5">CGMCC 1.7655</strain>
    </source>
</reference>
<dbReference type="PANTHER" id="PTHR38340:SF1">
    <property type="entry name" value="S-LAYER PROTEIN"/>
    <property type="match status" value="1"/>
</dbReference>
<evidence type="ECO:0000256" key="2">
    <source>
        <dbReference type="ARBA" id="ARBA00022525"/>
    </source>
</evidence>
<sequence length="898" mass="90563">MASGTYPFLFIGNMRDFDNPDGQPVENAVSTLSGTSYGSAGSPLYARSTRVTLNDTNNNNVLPLDGTTGREPITYRLGDQQITSLPDSLTVISNCTIVQRLPSGEPQTTSGVTLRIMQDNTGNVFLLPALNDTGTEAALNDYPVISISLSSNSASYDTTSTGISSVRSTLTAFQDGYVDGTDGDDTINASYAGDTDGDRVDGSDAILPGAAPNDDFIRAGLGNDLVWAGAGADSVRGNDGNDTLYGYTSATVDDGANDSLDGGTGNDQLFGGGGDDLLIGGTGLDRLNGGTGADTIYGDDTLGTDTLGGADSIDAGIGNDSVVAGFGNDTVIGGLGADTIQGGAGDDRIFGDDAAGTDTQGGADLIDAGIGNDSVVAGAGNDTVTGGLGADTVQGGAGADVIYGDDATGTDTQGGADLIDAGTGNDSVIGGAGNDTVTGGLGADTILGGAGVDVIYGDDAAGTDTQGGADLIDAGTDNDSVVAGAGNDTVTGGLGADTVQGGAGADVIYGDDSLGTDTQGGADLLSGGEGNDTILGGFGNDTLQGDAGDDSLVGGEGSDSLLGGLGADTLVGGNGDDFLNGGEGNDLLFGGAGRDTFVAGAGDSIEDFNTGSDLLNRDFVDLSTYYNAANLTLWNQANPSQQFNNPLAWLRADQADGRLTMLGGQNGLPTLDLAIRNSGTAVAGVALDATNTGVLCFGADALIETEAGPVPAGELSVGDLVCTRDAGLQPLRWVGRRVLTRAEFEVAPHLRPIRIRAGALGAGTPSADLIVSPQHRVLVRSKIAQKMFGSNEVLVAAKQLLLVDGIDIAQDLEGVTYVHFLFDDHQVVWSNGAETESLHPGRTALDMAGEAAREEILALFPELRNGSLTRPSVRVLASGRMGRKLAMRHAQNRRPLVA</sequence>
<evidence type="ECO:0000256" key="1">
    <source>
        <dbReference type="ARBA" id="ARBA00004613"/>
    </source>
</evidence>
<name>A0A1G9KNF6_9RHOB</name>
<evidence type="ECO:0000313" key="4">
    <source>
        <dbReference type="EMBL" id="SDL51241.1"/>
    </source>
</evidence>
<dbReference type="PROSITE" id="PS00330">
    <property type="entry name" value="HEMOLYSIN_CALCIUM"/>
    <property type="match status" value="6"/>
</dbReference>
<accession>A0A1G9KNF6</accession>
<protein>
    <submittedName>
        <fullName evidence="4">Ca2+-binding protein, RTX toxin-related</fullName>
    </submittedName>
</protein>
<evidence type="ECO:0000259" key="3">
    <source>
        <dbReference type="Pfam" id="PF13403"/>
    </source>
</evidence>
<dbReference type="GO" id="GO:0005576">
    <property type="term" value="C:extracellular region"/>
    <property type="evidence" value="ECO:0007669"/>
    <property type="project" value="UniProtKB-SubCell"/>
</dbReference>
<dbReference type="GO" id="GO:0005509">
    <property type="term" value="F:calcium ion binding"/>
    <property type="evidence" value="ECO:0007669"/>
    <property type="project" value="InterPro"/>
</dbReference>
<dbReference type="STRING" id="525640.SAMN04487971_11221"/>
<evidence type="ECO:0000313" key="5">
    <source>
        <dbReference type="Proteomes" id="UP000199555"/>
    </source>
</evidence>
<organism evidence="4 5">
    <name type="scientific">Paracoccus chinensis</name>
    <dbReference type="NCBI Taxonomy" id="525640"/>
    <lineage>
        <taxon>Bacteria</taxon>
        <taxon>Pseudomonadati</taxon>
        <taxon>Pseudomonadota</taxon>
        <taxon>Alphaproteobacteria</taxon>
        <taxon>Rhodobacterales</taxon>
        <taxon>Paracoccaceae</taxon>
        <taxon>Paracoccus</taxon>
    </lineage>
</organism>
<comment type="subcellular location">
    <subcellularLocation>
        <location evidence="1">Secreted</location>
    </subcellularLocation>
</comment>
<dbReference type="SUPFAM" id="SSF51294">
    <property type="entry name" value="Hedgehog/intein (Hint) domain"/>
    <property type="match status" value="1"/>
</dbReference>
<dbReference type="Proteomes" id="UP000199555">
    <property type="component" value="Unassembled WGS sequence"/>
</dbReference>
<dbReference type="InterPro" id="IPR011049">
    <property type="entry name" value="Serralysin-like_metalloprot_C"/>
</dbReference>
<dbReference type="SUPFAM" id="SSF51120">
    <property type="entry name" value="beta-Roll"/>
    <property type="match status" value="3"/>
</dbReference>
<proteinExistence type="predicted"/>
<dbReference type="EMBL" id="FNGE01000012">
    <property type="protein sequence ID" value="SDL51241.1"/>
    <property type="molecule type" value="Genomic_DNA"/>
</dbReference>
<dbReference type="AlphaFoldDB" id="A0A1G9KNF6"/>
<dbReference type="Pfam" id="PF13403">
    <property type="entry name" value="Hint_2"/>
    <property type="match status" value="1"/>
</dbReference>
<dbReference type="PANTHER" id="PTHR38340">
    <property type="entry name" value="S-LAYER PROTEIN"/>
    <property type="match status" value="1"/>
</dbReference>
<dbReference type="InterPro" id="IPR028992">
    <property type="entry name" value="Hedgehog/Intein_dom"/>
</dbReference>
<feature type="domain" description="Hedgehog/Intein (Hint)" evidence="3">
    <location>
        <begin position="696"/>
        <end position="841"/>
    </location>
</feature>
<dbReference type="InterPro" id="IPR018511">
    <property type="entry name" value="Hemolysin-typ_Ca-bd_CS"/>
</dbReference>